<dbReference type="GO" id="GO:0019083">
    <property type="term" value="P:viral transcription"/>
    <property type="evidence" value="ECO:0007669"/>
    <property type="project" value="InterPro"/>
</dbReference>
<dbReference type="KEGG" id="vg:80538129"/>
<evidence type="ECO:0000313" key="2">
    <source>
        <dbReference type="Proteomes" id="UP000830719"/>
    </source>
</evidence>
<name>A0AAF1DB41_9ABAC</name>
<proteinExistence type="predicted"/>
<accession>A0AAF1DB41</accession>
<dbReference type="Pfam" id="PF03041">
    <property type="entry name" value="Baculo_LEF-2"/>
    <property type="match status" value="1"/>
</dbReference>
<dbReference type="InterPro" id="IPR004283">
    <property type="entry name" value="Lef-2"/>
</dbReference>
<protein>
    <submittedName>
        <fullName evidence="1">LEF-2</fullName>
    </submittedName>
</protein>
<keyword evidence="2" id="KW-1185">Reference proteome</keyword>
<dbReference type="Proteomes" id="UP000830719">
    <property type="component" value="Segment"/>
</dbReference>
<dbReference type="EMBL" id="MK419956">
    <property type="protein sequence ID" value="QEI03631.1"/>
    <property type="molecule type" value="Genomic_DNA"/>
</dbReference>
<dbReference type="GeneID" id="80538129"/>
<reference evidence="1" key="1">
    <citation type="submission" date="2019-01" db="EMBL/GenBank/DDBJ databases">
        <authorList>
            <person name="Trentin L.B."/>
            <person name="Santos E.R."/>
            <person name="Silva L.A."/>
            <person name="Sosa-Gomez D.R."/>
            <person name="Ribeiro B.M."/>
            <person name="Ardisson-Araujo D.M.P."/>
        </authorList>
    </citation>
    <scope>NUCLEOTIDE SEQUENCE</scope>
    <source>
        <strain evidence="1">VPN54</strain>
    </source>
</reference>
<organism evidence="1 2">
    <name type="scientific">Rachiplusia nu nucleopolyhedrovirus</name>
    <dbReference type="NCBI Taxonomy" id="2605775"/>
    <lineage>
        <taxon>Viruses</taxon>
        <taxon>Viruses incertae sedis</taxon>
        <taxon>Naldaviricetes</taxon>
        <taxon>Lefavirales</taxon>
        <taxon>Baculoviridae</taxon>
        <taxon>Alphabaculovirus</taxon>
        <taxon>Alphabaculovirus ranus</taxon>
    </lineage>
</organism>
<sequence length="206" mass="24100">MLWTPLLSDIKNIQKDKSYKIRIDDFNVDLTAYTVFDEGGLTITISGTRLFYLMKNKQILEDSLEAQCVTNKKYRKSLKRICFDSISDKKTVVIVLKKHLPKMPPCMSNLLDELLIRPRGERFRKRFIFNCYIANSVFCKKCDRLCLQTAMSLLYENDDKCEREFCKLLDRGEDVYKPPNCNNMKNKEYLCPISGTCKGRNPICNF</sequence>
<evidence type="ECO:0000313" key="1">
    <source>
        <dbReference type="EMBL" id="QEI03631.1"/>
    </source>
</evidence>
<dbReference type="RefSeq" id="YP_010799702.1">
    <property type="nucleotide sequence ID" value="NC_076682.1"/>
</dbReference>
<gene>
    <name evidence="1" type="primary">lef-2</name>
</gene>